<dbReference type="InterPro" id="IPR028081">
    <property type="entry name" value="Leu-bd"/>
</dbReference>
<organism evidence="4 5">
    <name type="scientific">Oceanithermus desulfurans NBRC 100063</name>
    <dbReference type="NCBI Taxonomy" id="1227550"/>
    <lineage>
        <taxon>Bacteria</taxon>
        <taxon>Thermotogati</taxon>
        <taxon>Deinococcota</taxon>
        <taxon>Deinococci</taxon>
        <taxon>Thermales</taxon>
        <taxon>Thermaceae</taxon>
        <taxon>Oceanithermus</taxon>
    </lineage>
</organism>
<evidence type="ECO:0000313" key="5">
    <source>
        <dbReference type="Proteomes" id="UP000321827"/>
    </source>
</evidence>
<evidence type="ECO:0000313" key="4">
    <source>
        <dbReference type="EMBL" id="GEM89887.1"/>
    </source>
</evidence>
<dbReference type="PANTHER" id="PTHR30483:SF38">
    <property type="entry name" value="BLR7848 PROTEIN"/>
    <property type="match status" value="1"/>
</dbReference>
<proteinExistence type="inferred from homology"/>
<evidence type="ECO:0000256" key="2">
    <source>
        <dbReference type="ARBA" id="ARBA00022729"/>
    </source>
</evidence>
<evidence type="ECO:0000259" key="3">
    <source>
        <dbReference type="Pfam" id="PF13458"/>
    </source>
</evidence>
<comment type="caution">
    <text evidence="4">The sequence shown here is derived from an EMBL/GenBank/DDBJ whole genome shotgun (WGS) entry which is preliminary data.</text>
</comment>
<accession>A0A511RLF3</accession>
<dbReference type="PANTHER" id="PTHR30483">
    <property type="entry name" value="LEUCINE-SPECIFIC-BINDING PROTEIN"/>
    <property type="match status" value="1"/>
</dbReference>
<name>A0A511RLF3_9DEIN</name>
<dbReference type="SUPFAM" id="SSF53822">
    <property type="entry name" value="Periplasmic binding protein-like I"/>
    <property type="match status" value="1"/>
</dbReference>
<dbReference type="InterPro" id="IPR006311">
    <property type="entry name" value="TAT_signal"/>
</dbReference>
<evidence type="ECO:0000256" key="1">
    <source>
        <dbReference type="ARBA" id="ARBA00010062"/>
    </source>
</evidence>
<keyword evidence="2" id="KW-0732">Signal</keyword>
<gene>
    <name evidence="4" type="ORF">ODE01S_13210</name>
</gene>
<sequence>MKITRRQLLQTGIGTAAAFGVPWFARAQARPVKLAALLPLTGPFAFAGNAALDAFRDATDYVNEVMGGVGGRKLELIVEDTGYDVAKGTAAFNRVIGKESPDELLFVYGDSTGLSKALAPEIARIGVPYSATSYSSELADPEKYPGIWVFGPTYSDMMEALLRYIHEKKPGARIALVHSNSEFGRDPIPYVKQRAEQLGLPVVAEEVTPLVLSDATPTVLKLRQAKPDFVLTQGYVLTAEPLLVKTAREYGLNATFMGTYYSSEVILMKRAGPAADGFIATYHNAYSYDKNTPAVQEIYKLRASKGKEPGYLTTFYMGAFFVGVAVGEAMRRAAAAGELTRPGITKALGKMWDYDAMGLIHSMRFVNHRLPYTRLYRANAGKGIYEPLTDWLELA</sequence>
<dbReference type="Pfam" id="PF13458">
    <property type="entry name" value="Peripla_BP_6"/>
    <property type="match status" value="1"/>
</dbReference>
<dbReference type="PROSITE" id="PS51318">
    <property type="entry name" value="TAT"/>
    <property type="match status" value="1"/>
</dbReference>
<feature type="domain" description="Leucine-binding protein" evidence="3">
    <location>
        <begin position="31"/>
        <end position="369"/>
    </location>
</feature>
<dbReference type="EMBL" id="BJXN01000008">
    <property type="protein sequence ID" value="GEM89887.1"/>
    <property type="molecule type" value="Genomic_DNA"/>
</dbReference>
<dbReference type="InterPro" id="IPR051010">
    <property type="entry name" value="BCAA_transport"/>
</dbReference>
<dbReference type="AlphaFoldDB" id="A0A511RLF3"/>
<protein>
    <submittedName>
        <fullName evidence="4">Branched-chain amino acid ABC transporter substrate-binding protein</fullName>
    </submittedName>
</protein>
<dbReference type="Gene3D" id="3.40.50.2300">
    <property type="match status" value="2"/>
</dbReference>
<dbReference type="OrthoDB" id="9783240at2"/>
<dbReference type="InterPro" id="IPR028082">
    <property type="entry name" value="Peripla_BP_I"/>
</dbReference>
<comment type="similarity">
    <text evidence="1">Belongs to the leucine-binding protein family.</text>
</comment>
<reference evidence="4 5" key="1">
    <citation type="submission" date="2019-07" db="EMBL/GenBank/DDBJ databases">
        <title>Whole genome shotgun sequence of Oceanithermus desulfurans NBRC 100063.</title>
        <authorList>
            <person name="Hosoyama A."/>
            <person name="Uohara A."/>
            <person name="Ohji S."/>
            <person name="Ichikawa N."/>
        </authorList>
    </citation>
    <scope>NUCLEOTIDE SEQUENCE [LARGE SCALE GENOMIC DNA]</scope>
    <source>
        <strain evidence="4 5">NBRC 100063</strain>
    </source>
</reference>
<dbReference type="Proteomes" id="UP000321827">
    <property type="component" value="Unassembled WGS sequence"/>
</dbReference>